<gene>
    <name evidence="9" type="ORF">BP6252_06454</name>
</gene>
<evidence type="ECO:0000256" key="4">
    <source>
        <dbReference type="PROSITE-ProRule" id="PRU00601"/>
    </source>
</evidence>
<name>A0A3D8RMJ7_9HELO</name>
<evidence type="ECO:0000256" key="3">
    <source>
        <dbReference type="ARBA" id="ARBA00022833"/>
    </source>
</evidence>
<proteinExistence type="predicted"/>
<sequence>MANVQASTAGGAHPTSPSVVTGQFPIVRTSAAAVLTAWSSGPKPGLHNTSYVFPTPSDALSALAVASAPAKITTSRPPLFLLASCMEVNGADNNDESASRAAQLNRSNRICHYFSKKGKCRDGENCRFRHEKPQAAVNPESTPTSASGTGADEDGIVPDRRQAVQKPVPASRVVQKPISQAQAQDPREFQLGQIRRRFSPKETSQNASELWGTEKGALLQFKLPPSDPDFPFEMDALECSLLVPLRFPESRPTLRVGNKDIPRGYAVNVENGFNNLASEKKDATLLELMKALDKNLEVFLSEQKAETVKIVVNKDTRHLSNLPVRAVEPTTAAKVPEPVPSSQVAAKTPAVPQPTYSKTQKAEAAKRREAETMQLQARMGRLPLFKKSGDGIAYTIPIEPRKRSELPVTLQAVKTIQLFVPLLYPLQSCRVQLEGVDTQDAKAVEKGFEQKAAVQKEVTLMGHVNYLAQNIHILAKTVLEEKKPVQTIAPEPVSTSKADDTSSSSHQDPDRSHIQYISRPPEWTIVDDPDVSDSEDGYSYDSGDETSSEEEESTGAELKLKSDQASATASASNVERGTAISFPFLELYGIELLEIVTLNITIKCERCKEVMEVRGLKDGVEKSESCKKCASPLSIKFRKDLVHSHAVRAGFLDLDGCNIGDMLLSSFLPTCSQCSTTFPLPGIVSVQGETTSDICHECHQKFTFKIPSVKFLRISSTHQLAATSGPRRKKETLGLTLGTPLPKKGTCRHYAKSYRWFRFSCCQKVYACDKCHDSTEDHPPEWANRMLCGWCSREGNYRTEDCGFCHSRLVGKRGGGGFWEGGKGTRDRVKMSRKDKRKFRRVGGAK</sequence>
<keyword evidence="1 5" id="KW-0479">Metal-binding</keyword>
<evidence type="ECO:0000256" key="5">
    <source>
        <dbReference type="PROSITE-ProRule" id="PRU00723"/>
    </source>
</evidence>
<feature type="domain" description="CHY-type" evidence="8">
    <location>
        <begin position="740"/>
        <end position="807"/>
    </location>
</feature>
<dbReference type="Gene3D" id="4.10.1000.10">
    <property type="entry name" value="Zinc finger, CCCH-type"/>
    <property type="match status" value="1"/>
</dbReference>
<dbReference type="Proteomes" id="UP000256645">
    <property type="component" value="Unassembled WGS sequence"/>
</dbReference>
<dbReference type="SUPFAM" id="SSF161219">
    <property type="entry name" value="CHY zinc finger-like"/>
    <property type="match status" value="1"/>
</dbReference>
<dbReference type="InterPro" id="IPR000571">
    <property type="entry name" value="Znf_CCCH"/>
</dbReference>
<keyword evidence="3 5" id="KW-0862">Zinc</keyword>
<organism evidence="9 10">
    <name type="scientific">Coleophoma cylindrospora</name>
    <dbReference type="NCBI Taxonomy" id="1849047"/>
    <lineage>
        <taxon>Eukaryota</taxon>
        <taxon>Fungi</taxon>
        <taxon>Dikarya</taxon>
        <taxon>Ascomycota</taxon>
        <taxon>Pezizomycotina</taxon>
        <taxon>Leotiomycetes</taxon>
        <taxon>Helotiales</taxon>
        <taxon>Dermateaceae</taxon>
        <taxon>Coleophoma</taxon>
    </lineage>
</organism>
<dbReference type="InterPro" id="IPR008913">
    <property type="entry name" value="Znf_CHY"/>
</dbReference>
<keyword evidence="2 4" id="KW-0863">Zinc-finger</keyword>
<feature type="region of interest" description="Disordered" evidence="6">
    <location>
        <begin position="131"/>
        <end position="157"/>
    </location>
</feature>
<feature type="compositionally biased region" description="Basic and acidic residues" evidence="6">
    <location>
        <begin position="823"/>
        <end position="832"/>
    </location>
</feature>
<evidence type="ECO:0000256" key="1">
    <source>
        <dbReference type="ARBA" id="ARBA00022723"/>
    </source>
</evidence>
<dbReference type="InterPro" id="IPR037274">
    <property type="entry name" value="Znf_CHY_sf"/>
</dbReference>
<dbReference type="SUPFAM" id="SSF90229">
    <property type="entry name" value="CCCH zinc finger"/>
    <property type="match status" value="1"/>
</dbReference>
<keyword evidence="10" id="KW-1185">Reference proteome</keyword>
<evidence type="ECO:0000256" key="2">
    <source>
        <dbReference type="ARBA" id="ARBA00022771"/>
    </source>
</evidence>
<dbReference type="PROSITE" id="PS50103">
    <property type="entry name" value="ZF_C3H1"/>
    <property type="match status" value="1"/>
</dbReference>
<feature type="region of interest" description="Disordered" evidence="6">
    <location>
        <begin position="331"/>
        <end position="361"/>
    </location>
</feature>
<feature type="compositionally biased region" description="Acidic residues" evidence="6">
    <location>
        <begin position="525"/>
        <end position="554"/>
    </location>
</feature>
<dbReference type="PROSITE" id="PS51266">
    <property type="entry name" value="ZF_CHY"/>
    <property type="match status" value="1"/>
</dbReference>
<feature type="region of interest" description="Disordered" evidence="6">
    <location>
        <begin position="485"/>
        <end position="563"/>
    </location>
</feature>
<dbReference type="EMBL" id="PDLM01000006">
    <property type="protein sequence ID" value="RDW75312.1"/>
    <property type="molecule type" value="Genomic_DNA"/>
</dbReference>
<evidence type="ECO:0008006" key="11">
    <source>
        <dbReference type="Google" id="ProtNLM"/>
    </source>
</evidence>
<feature type="domain" description="C3H1-type" evidence="7">
    <location>
        <begin position="105"/>
        <end position="133"/>
    </location>
</feature>
<evidence type="ECO:0000259" key="8">
    <source>
        <dbReference type="PROSITE" id="PS51266"/>
    </source>
</evidence>
<evidence type="ECO:0000259" key="7">
    <source>
        <dbReference type="PROSITE" id="PS50103"/>
    </source>
</evidence>
<accession>A0A3D8RMJ7</accession>
<feature type="region of interest" description="Disordered" evidence="6">
    <location>
        <begin position="821"/>
        <end position="846"/>
    </location>
</feature>
<evidence type="ECO:0000313" key="10">
    <source>
        <dbReference type="Proteomes" id="UP000256645"/>
    </source>
</evidence>
<protein>
    <recommendedName>
        <fullName evidence="11">CHY-type domain-containing protein</fullName>
    </recommendedName>
</protein>
<dbReference type="GO" id="GO:0008270">
    <property type="term" value="F:zinc ion binding"/>
    <property type="evidence" value="ECO:0007669"/>
    <property type="project" value="UniProtKB-KW"/>
</dbReference>
<comment type="caution">
    <text evidence="9">The sequence shown here is derived from an EMBL/GenBank/DDBJ whole genome shotgun (WGS) entry which is preliminary data.</text>
</comment>
<feature type="zinc finger region" description="C3H1-type" evidence="5">
    <location>
        <begin position="105"/>
        <end position="133"/>
    </location>
</feature>
<dbReference type="AlphaFoldDB" id="A0A3D8RMJ7"/>
<dbReference type="InterPro" id="IPR036855">
    <property type="entry name" value="Znf_CCCH_sf"/>
</dbReference>
<evidence type="ECO:0000256" key="6">
    <source>
        <dbReference type="SAM" id="MobiDB-lite"/>
    </source>
</evidence>
<feature type="compositionally biased region" description="Basic residues" evidence="6">
    <location>
        <begin position="833"/>
        <end position="846"/>
    </location>
</feature>
<dbReference type="OrthoDB" id="10253329at2759"/>
<evidence type="ECO:0000313" key="9">
    <source>
        <dbReference type="EMBL" id="RDW75312.1"/>
    </source>
</evidence>
<dbReference type="Pfam" id="PF05495">
    <property type="entry name" value="zf-CHY"/>
    <property type="match status" value="1"/>
</dbReference>
<dbReference type="SMART" id="SM00356">
    <property type="entry name" value="ZnF_C3H1"/>
    <property type="match status" value="1"/>
</dbReference>
<reference evidence="9 10" key="1">
    <citation type="journal article" date="2018" name="IMA Fungus">
        <title>IMA Genome-F 9: Draft genome sequence of Annulohypoxylon stygium, Aspergillus mulundensis, Berkeleyomyces basicola (syn. Thielaviopsis basicola), Ceratocystis smalleyi, two Cercospora beticola strains, Coleophoma cylindrospora, Fusarium fracticaudum, Phialophora cf. hyalina, and Morchella septimelata.</title>
        <authorList>
            <person name="Wingfield B.D."/>
            <person name="Bills G.F."/>
            <person name="Dong Y."/>
            <person name="Huang W."/>
            <person name="Nel W.J."/>
            <person name="Swalarsk-Parry B.S."/>
            <person name="Vaghefi N."/>
            <person name="Wilken P.M."/>
            <person name="An Z."/>
            <person name="de Beer Z.W."/>
            <person name="De Vos L."/>
            <person name="Chen L."/>
            <person name="Duong T.A."/>
            <person name="Gao Y."/>
            <person name="Hammerbacher A."/>
            <person name="Kikkert J.R."/>
            <person name="Li Y."/>
            <person name="Li H."/>
            <person name="Li K."/>
            <person name="Li Q."/>
            <person name="Liu X."/>
            <person name="Ma X."/>
            <person name="Naidoo K."/>
            <person name="Pethybridge S.J."/>
            <person name="Sun J."/>
            <person name="Steenkamp E.T."/>
            <person name="van der Nest M.A."/>
            <person name="van Wyk S."/>
            <person name="Wingfield M.J."/>
            <person name="Xiong C."/>
            <person name="Yue Q."/>
            <person name="Zhang X."/>
        </authorList>
    </citation>
    <scope>NUCLEOTIDE SEQUENCE [LARGE SCALE GENOMIC DNA]</scope>
    <source>
        <strain evidence="9 10">BP6252</strain>
    </source>
</reference>
<feature type="compositionally biased region" description="Polar residues" evidence="6">
    <location>
        <begin position="139"/>
        <end position="148"/>
    </location>
</feature>
<dbReference type="STRING" id="1849047.A0A3D8RMJ7"/>